<comment type="caution">
    <text evidence="6">The sequence shown here is derived from an EMBL/GenBank/DDBJ whole genome shotgun (WGS) entry which is preliminary data.</text>
</comment>
<evidence type="ECO:0000256" key="1">
    <source>
        <dbReference type="ARBA" id="ARBA00008857"/>
    </source>
</evidence>
<organism evidence="6 7">
    <name type="scientific">Pelagibacterium lentulum</name>
    <dbReference type="NCBI Taxonomy" id="2029865"/>
    <lineage>
        <taxon>Bacteria</taxon>
        <taxon>Pseudomonadati</taxon>
        <taxon>Pseudomonadota</taxon>
        <taxon>Alphaproteobacteria</taxon>
        <taxon>Hyphomicrobiales</taxon>
        <taxon>Devosiaceae</taxon>
        <taxon>Pelagibacterium</taxon>
    </lineage>
</organism>
<dbReference type="GO" id="GO:0003677">
    <property type="term" value="F:DNA binding"/>
    <property type="evidence" value="ECO:0007669"/>
    <property type="project" value="UniProtKB-KW"/>
</dbReference>
<dbReference type="Gene3D" id="1.10.150.130">
    <property type="match status" value="1"/>
</dbReference>
<dbReference type="PROSITE" id="PS51898">
    <property type="entry name" value="TYR_RECOMBINASE"/>
    <property type="match status" value="1"/>
</dbReference>
<dbReference type="Gene3D" id="1.10.443.10">
    <property type="entry name" value="Intergrase catalytic core"/>
    <property type="match status" value="1"/>
</dbReference>
<proteinExistence type="inferred from homology"/>
<dbReference type="InterPro" id="IPR011010">
    <property type="entry name" value="DNA_brk_join_enz"/>
</dbReference>
<evidence type="ECO:0000256" key="2">
    <source>
        <dbReference type="ARBA" id="ARBA00022908"/>
    </source>
</evidence>
<dbReference type="GO" id="GO:0006310">
    <property type="term" value="P:DNA recombination"/>
    <property type="evidence" value="ECO:0007669"/>
    <property type="project" value="UniProtKB-KW"/>
</dbReference>
<dbReference type="InterPro" id="IPR010998">
    <property type="entry name" value="Integrase_recombinase_N"/>
</dbReference>
<dbReference type="EMBL" id="BMKB01000002">
    <property type="protein sequence ID" value="GGA45792.1"/>
    <property type="molecule type" value="Genomic_DNA"/>
</dbReference>
<dbReference type="CDD" id="cd00397">
    <property type="entry name" value="DNA_BRE_C"/>
    <property type="match status" value="1"/>
</dbReference>
<dbReference type="InterPro" id="IPR013762">
    <property type="entry name" value="Integrase-like_cat_sf"/>
</dbReference>
<keyword evidence="3" id="KW-0238">DNA-binding</keyword>
<keyword evidence="4" id="KW-0233">DNA recombination</keyword>
<dbReference type="RefSeq" id="WP_127072910.1">
    <property type="nucleotide sequence ID" value="NZ_BMKB01000002.1"/>
</dbReference>
<protein>
    <submittedName>
        <fullName evidence="6">Integrase</fullName>
    </submittedName>
</protein>
<gene>
    <name evidence="6" type="ORF">GCM10011499_14400</name>
</gene>
<feature type="domain" description="Tyr recombinase" evidence="5">
    <location>
        <begin position="175"/>
        <end position="360"/>
    </location>
</feature>
<dbReference type="PANTHER" id="PTHR30349:SF41">
    <property type="entry name" value="INTEGRASE_RECOMBINASE PROTEIN MJ0367-RELATED"/>
    <property type="match status" value="1"/>
</dbReference>
<evidence type="ECO:0000313" key="7">
    <source>
        <dbReference type="Proteomes" id="UP000596977"/>
    </source>
</evidence>
<evidence type="ECO:0000256" key="3">
    <source>
        <dbReference type="ARBA" id="ARBA00023125"/>
    </source>
</evidence>
<dbReference type="GO" id="GO:0015074">
    <property type="term" value="P:DNA integration"/>
    <property type="evidence" value="ECO:0007669"/>
    <property type="project" value="UniProtKB-KW"/>
</dbReference>
<evidence type="ECO:0000313" key="6">
    <source>
        <dbReference type="EMBL" id="GGA45792.1"/>
    </source>
</evidence>
<dbReference type="InterPro" id="IPR002104">
    <property type="entry name" value="Integrase_catalytic"/>
</dbReference>
<evidence type="ECO:0000259" key="5">
    <source>
        <dbReference type="PROSITE" id="PS51898"/>
    </source>
</evidence>
<reference evidence="6 7" key="1">
    <citation type="journal article" date="2014" name="Int. J. Syst. Evol. Microbiol.">
        <title>Complete genome sequence of Corynebacterium casei LMG S-19264T (=DSM 44701T), isolated from a smear-ripened cheese.</title>
        <authorList>
            <consortium name="US DOE Joint Genome Institute (JGI-PGF)"/>
            <person name="Walter F."/>
            <person name="Albersmeier A."/>
            <person name="Kalinowski J."/>
            <person name="Ruckert C."/>
        </authorList>
    </citation>
    <scope>NUCLEOTIDE SEQUENCE [LARGE SCALE GENOMIC DNA]</scope>
    <source>
        <strain evidence="6 7">CGMCC 1.15896</strain>
    </source>
</reference>
<keyword evidence="2" id="KW-0229">DNA integration</keyword>
<dbReference type="Proteomes" id="UP000596977">
    <property type="component" value="Unassembled WGS sequence"/>
</dbReference>
<accession>A0A916R9Z4</accession>
<dbReference type="PANTHER" id="PTHR30349">
    <property type="entry name" value="PHAGE INTEGRASE-RELATED"/>
    <property type="match status" value="1"/>
</dbReference>
<dbReference type="SUPFAM" id="SSF56349">
    <property type="entry name" value="DNA breaking-rejoining enzymes"/>
    <property type="match status" value="1"/>
</dbReference>
<sequence length="373" mass="42698">MEDYPNVTPYTDRHGKQRYRYRRKGKSIAIPGEPYTEAFDKRYQEIIEGRAIAKAKIIAHPRRAMPESLGAAWLKVQSTLEWQAFDTSTKTKNAKLIDDFLNARIVDEHPLCWRDVPAKDLKRRHIKDFISKFHETPHKAKHMLVAIRKLIYVALDEEWIETDPTYRMKWRPAYKGWDAWSVDSIKAFEDRWPIGTTPRLTFALALWLGNRRSDIVRVRWDMRVTQKILTGAVVREVDGFLFAPKKGSQRRGDQPLFIPITPMLADCLDKTERVGETVLVTAYGKPFSEKSLTGRMADWTKAAGLPKGHTLHGLRKTLGKMLAEGGASTRQLMETLGHDDIEHAELYSRAAEQARLAIEGMDRVTAYVGRGVG</sequence>
<dbReference type="InterPro" id="IPR050090">
    <property type="entry name" value="Tyrosine_recombinase_XerCD"/>
</dbReference>
<dbReference type="OrthoDB" id="7873969at2"/>
<keyword evidence="7" id="KW-1185">Reference proteome</keyword>
<dbReference type="AlphaFoldDB" id="A0A916R9Z4"/>
<comment type="similarity">
    <text evidence="1">Belongs to the 'phage' integrase family.</text>
</comment>
<dbReference type="Pfam" id="PF00589">
    <property type="entry name" value="Phage_integrase"/>
    <property type="match status" value="1"/>
</dbReference>
<evidence type="ECO:0000256" key="4">
    <source>
        <dbReference type="ARBA" id="ARBA00023172"/>
    </source>
</evidence>
<name>A0A916R9Z4_9HYPH</name>